<organism evidence="1">
    <name type="scientific">bioreactor metagenome</name>
    <dbReference type="NCBI Taxonomy" id="1076179"/>
    <lineage>
        <taxon>unclassified sequences</taxon>
        <taxon>metagenomes</taxon>
        <taxon>ecological metagenomes</taxon>
    </lineage>
</organism>
<reference evidence="1" key="1">
    <citation type="submission" date="2019-08" db="EMBL/GenBank/DDBJ databases">
        <authorList>
            <person name="Kucharzyk K."/>
            <person name="Murdoch R.W."/>
            <person name="Higgins S."/>
            <person name="Loffler F."/>
        </authorList>
    </citation>
    <scope>NUCLEOTIDE SEQUENCE</scope>
</reference>
<dbReference type="AntiFam" id="ANF00246">
    <property type="entry name" value="Shadow ORF (opposite dctM)"/>
</dbReference>
<name>A0A645BXN1_9ZZZZ</name>
<gene>
    <name evidence="1" type="ORF">SDC9_117023</name>
</gene>
<protein>
    <submittedName>
        <fullName evidence="1">Uncharacterized protein</fullName>
    </submittedName>
</protein>
<accession>A0A645BXN1</accession>
<proteinExistence type="predicted"/>
<dbReference type="AlphaFoldDB" id="A0A645BXN1"/>
<comment type="caution">
    <text evidence="1">The sequence shown here is derived from an EMBL/GenBank/DDBJ whole genome shotgun (WGS) entry which is preliminary data.</text>
</comment>
<evidence type="ECO:0000313" key="1">
    <source>
        <dbReference type="EMBL" id="MPM70072.1"/>
    </source>
</evidence>
<dbReference type="EMBL" id="VSSQ01023254">
    <property type="protein sequence ID" value="MPM70072.1"/>
    <property type="molecule type" value="Genomic_DNA"/>
</dbReference>
<sequence>MIMLWLGGIKSPSIELAMVTAVENSPSYPLFFIIGMRIDPNEAVSAVALPLIPPKKTLAMMFTIARPPRIQPTSALESLMRRSEIPPWAIISPASTKNGMARKVNPLIPSIRVVTTAIKEILRNTMVNTAEAIIA</sequence>